<dbReference type="SMART" id="SM00448">
    <property type="entry name" value="REC"/>
    <property type="match status" value="1"/>
</dbReference>
<feature type="compositionally biased region" description="Polar residues" evidence="7">
    <location>
        <begin position="1"/>
        <end position="26"/>
    </location>
</feature>
<dbReference type="InterPro" id="IPR005467">
    <property type="entry name" value="His_kinase_dom"/>
</dbReference>
<dbReference type="InterPro" id="IPR003018">
    <property type="entry name" value="GAF"/>
</dbReference>
<evidence type="ECO:0000259" key="9">
    <source>
        <dbReference type="PROSITE" id="PS50110"/>
    </source>
</evidence>
<feature type="region of interest" description="Disordered" evidence="7">
    <location>
        <begin position="1789"/>
        <end position="1824"/>
    </location>
</feature>
<dbReference type="SMART" id="SM00388">
    <property type="entry name" value="HisKA"/>
    <property type="match status" value="1"/>
</dbReference>
<dbReference type="SUPFAM" id="SSF55874">
    <property type="entry name" value="ATPase domain of HSP90 chaperone/DNA topoisomerase II/histidine kinase"/>
    <property type="match status" value="1"/>
</dbReference>
<keyword evidence="3 6" id="KW-0597">Phosphoprotein</keyword>
<dbReference type="InterPro" id="IPR001789">
    <property type="entry name" value="Sig_transdc_resp-reg_receiver"/>
</dbReference>
<feature type="region of interest" description="Disordered" evidence="7">
    <location>
        <begin position="83"/>
        <end position="169"/>
    </location>
</feature>
<dbReference type="Gene3D" id="3.30.565.10">
    <property type="entry name" value="Histidine kinase-like ATPase, C-terminal domain"/>
    <property type="match status" value="1"/>
</dbReference>
<evidence type="ECO:0000256" key="2">
    <source>
        <dbReference type="ARBA" id="ARBA00012438"/>
    </source>
</evidence>
<feature type="domain" description="Response regulatory" evidence="9">
    <location>
        <begin position="1703"/>
        <end position="1872"/>
    </location>
</feature>
<evidence type="ECO:0000256" key="7">
    <source>
        <dbReference type="SAM" id="MobiDB-lite"/>
    </source>
</evidence>
<dbReference type="Pfam" id="PF01590">
    <property type="entry name" value="GAF"/>
    <property type="match status" value="1"/>
</dbReference>
<feature type="compositionally biased region" description="Polar residues" evidence="7">
    <location>
        <begin position="237"/>
        <end position="246"/>
    </location>
</feature>
<evidence type="ECO:0000256" key="5">
    <source>
        <dbReference type="ARBA" id="ARBA00022777"/>
    </source>
</evidence>
<accession>A0A9P8D2V9</accession>
<keyword evidence="4" id="KW-0808">Transferase</keyword>
<dbReference type="SMART" id="SM00387">
    <property type="entry name" value="HATPase_c"/>
    <property type="match status" value="1"/>
</dbReference>
<feature type="compositionally biased region" description="Polar residues" evidence="7">
    <location>
        <begin position="1802"/>
        <end position="1812"/>
    </location>
</feature>
<feature type="region of interest" description="Disordered" evidence="7">
    <location>
        <begin position="320"/>
        <end position="386"/>
    </location>
</feature>
<organism evidence="10 11">
    <name type="scientific">Mortierella alpina</name>
    <name type="common">Oleaginous fungus</name>
    <name type="synonym">Mortierella renispora</name>
    <dbReference type="NCBI Taxonomy" id="64518"/>
    <lineage>
        <taxon>Eukaryota</taxon>
        <taxon>Fungi</taxon>
        <taxon>Fungi incertae sedis</taxon>
        <taxon>Mucoromycota</taxon>
        <taxon>Mortierellomycotina</taxon>
        <taxon>Mortierellomycetes</taxon>
        <taxon>Mortierellales</taxon>
        <taxon>Mortierellaceae</taxon>
        <taxon>Mortierella</taxon>
    </lineage>
</organism>
<feature type="modified residue" description="4-aspartylphosphate" evidence="6">
    <location>
        <position position="1760"/>
    </location>
</feature>
<sequence>MASTPSTHFTTVPDDSQTGECTMESSQRQGRFQRRPRFLRAITSPMPSLRDSTLATEASGAAAAASLGLQASMDHASPLSAAITTPSTATVASGASGTSTTTNSTLGSPPEQTAPPRPSRPQLHPVQSDQLKNEVQLRSFSTSSVLPPYLPSASTTPGPSRNTITETLKEHRWSKGLKLNWIPSFSGSSNRASSGPDNATTASSSSVSSSSSRSASSHQKSIQRRKSEGTGLRISRADQSVESIGSPSVGLAPVSISGKSYTRGGRTGVETSVNQLKVSESSSRTRRISDSGLNISSSRLSGAGLAERLSGFAQTVRGLSRSPFTGTSTNNHSNNNNNNSNSTMNSTSSSCSTPTTPGFSPQCSFDLRAPGDQKHHSRTVSSQQSEDMDYETWDDFLFHYRQGRFPADHPLSPPRIGPQYPPAPSYVEPSVAPFQYMAAPLPPNEEKRLRALYSFQLLQSGIDHNFERIVQLVATVMGVKGCMISLVDHNVVSVKAPYSAQQECPRQDSICAHVVLRATEDPFVVLDTTADWRFRNLPAVVQEPYVRFYAGAPLTTSEGLNVGALCLVDSQPRESFSEKENMLLVDFAAVVMREMELWNDQVQLCIRNRMMRDVTRWVRGCLEIAQPDAPAGDEGSVDETRSRGAHPPDSLHGSRLSPSNPSSSSIGALAASFNSAAADEPALISPPIEPVFPTPSGSPTLLSRALGSSPINAPASARIVSGNPLQDKAFPEACMLIQATLNVDAVYLVQASSSQSVIPPSGSSIVWNYLDAAGRRKGSVGIVKGGQSINDAPNTTLLCLASSQKSSETAPVLDEKVHHTKRQGSAWVCTDEGCRPHRLGETLLNAVEPVWERDLPVIKEMLGYVRQEIPTPQPQPGQTRLFTYSLGQDAFENDWSGNSASVPLFNNSSRRRLLCHTFQGTLPALSSGANTPYHSCVIVPILGPTVAHSTPSTDDEPWAYFIILSASRTKQFTFHERIYLKNFGSCLVTEVMKRRVEAADKAKGIFIRSISHELRTPLHIILAILELLYASKEEPLSESQLSMVYTAEASGKSLIDTINNIIDLAKLDPDNNMDAQNIHGDRASTPSPESEEPAMEEIDIRELCERVAESMAKACTDKNLIMIPSWTKPSLSSLSSSVPSSTPVSNPTQPRGIPSPEDSVNGYNSSSDSQSGFTSRKFPSDRKPILELMVAMDEPERDPDQDTMWSFVLELKTVTRILTQLVENAIKFTTTGFVEISAMAYNNSPLPMKPPHPDARAVLFTVRDTGKGISAEFVQSHLFKKFTQEDPLQVGTGLGMALVKELVRKLGGWMEVWSEGVEGKGCVVKVLLWASPSSHPTKSLKDISGPWQEMSCRFFAGEPSLGSDRIFKILGERLMGQQLCMNVERGDEHDISPEDMLKDLSDQSHCDLLIINDDIVRLKAYLAYWTERHQLAKEDGFEELETPTPLMILSAPPNVKTVQRLVDEYLETQVEGNAADRPATIVIMSKPIGPLKLVQCLRDCFTPAFSSRGMQTPQGSPRLIPSPNSSRIPPMHLIRSATVPHITTATASLGVHDNRLLSAGSMIKQSFVFPMRAHDADQRQSMVLIPPYSPGGLVIPPRILSVGASTATTSEHESYPEHGAASSTNSLEDPDPCTPSRAALLATNGTSTLEDFQAKMDSTAPRLRPQRSIRHYQSQKQLQHNKAVAIAEGPVIDYDHPDGPLPRVLIVEDNITNRMILRTFLKKRGIGVVEAENGKLGVERFQEEVLRREGRAGFEFVLMDLQMPVMDGNMATKRIREFEHEMVKQFGLASSDTGPLDAEGVSTKTTTASSERNNTKDSEATTSLGSGYRPTTIFALTGLAADEDKRLAFECGVDGYLTKPVSLKELGSLLFS</sequence>
<dbReference type="Gene3D" id="1.10.287.130">
    <property type="match status" value="1"/>
</dbReference>
<dbReference type="SUPFAM" id="SSF52172">
    <property type="entry name" value="CheY-like"/>
    <property type="match status" value="1"/>
</dbReference>
<dbReference type="GO" id="GO:0009927">
    <property type="term" value="F:histidine phosphotransfer kinase activity"/>
    <property type="evidence" value="ECO:0007669"/>
    <property type="project" value="TreeGrafter"/>
</dbReference>
<dbReference type="Pfam" id="PF02518">
    <property type="entry name" value="HATPase_c"/>
    <property type="match status" value="1"/>
</dbReference>
<feature type="compositionally biased region" description="Low complexity" evidence="7">
    <location>
        <begin position="1132"/>
        <end position="1145"/>
    </location>
</feature>
<gene>
    <name evidence="10" type="ORF">KVV02_000424</name>
</gene>
<dbReference type="SUPFAM" id="SSF47384">
    <property type="entry name" value="Homodimeric domain of signal transducing histidine kinase"/>
    <property type="match status" value="1"/>
</dbReference>
<dbReference type="Gene3D" id="3.30.450.40">
    <property type="match status" value="1"/>
</dbReference>
<dbReference type="InterPro" id="IPR004358">
    <property type="entry name" value="Sig_transdc_His_kin-like_C"/>
</dbReference>
<dbReference type="GO" id="GO:0005886">
    <property type="term" value="C:plasma membrane"/>
    <property type="evidence" value="ECO:0007669"/>
    <property type="project" value="TreeGrafter"/>
</dbReference>
<dbReference type="Proteomes" id="UP000717515">
    <property type="component" value="Unassembled WGS sequence"/>
</dbReference>
<dbReference type="PANTHER" id="PTHR43047">
    <property type="entry name" value="TWO-COMPONENT HISTIDINE PROTEIN KINASE"/>
    <property type="match status" value="1"/>
</dbReference>
<feature type="compositionally biased region" description="Polar residues" evidence="7">
    <location>
        <begin position="136"/>
        <end position="145"/>
    </location>
</feature>
<dbReference type="EMBL" id="JAIFTL010000004">
    <property type="protein sequence ID" value="KAG9327475.1"/>
    <property type="molecule type" value="Genomic_DNA"/>
</dbReference>
<evidence type="ECO:0000256" key="6">
    <source>
        <dbReference type="PROSITE-ProRule" id="PRU00169"/>
    </source>
</evidence>
<dbReference type="InterPro" id="IPR011006">
    <property type="entry name" value="CheY-like_superfamily"/>
</dbReference>
<dbReference type="Pfam" id="PF00512">
    <property type="entry name" value="HisKA"/>
    <property type="match status" value="1"/>
</dbReference>
<reference evidence="10" key="1">
    <citation type="submission" date="2021-07" db="EMBL/GenBank/DDBJ databases">
        <title>Draft genome of Mortierella alpina, strain LL118, isolated from an aspen leaf litter sample.</title>
        <authorList>
            <person name="Yang S."/>
            <person name="Vinatzer B.A."/>
        </authorList>
    </citation>
    <scope>NUCLEOTIDE SEQUENCE</scope>
    <source>
        <strain evidence="10">LL118</strain>
    </source>
</reference>
<dbReference type="Pfam" id="PF00072">
    <property type="entry name" value="Response_reg"/>
    <property type="match status" value="1"/>
</dbReference>
<feature type="region of interest" description="Disordered" evidence="7">
    <location>
        <begin position="1072"/>
        <end position="1096"/>
    </location>
</feature>
<feature type="compositionally biased region" description="Low complexity" evidence="7">
    <location>
        <begin position="203"/>
        <end position="217"/>
    </location>
</feature>
<dbReference type="PROSITE" id="PS50110">
    <property type="entry name" value="RESPONSE_REGULATORY"/>
    <property type="match status" value="1"/>
</dbReference>
<evidence type="ECO:0000313" key="10">
    <source>
        <dbReference type="EMBL" id="KAG9327475.1"/>
    </source>
</evidence>
<evidence type="ECO:0000259" key="8">
    <source>
        <dbReference type="PROSITE" id="PS50109"/>
    </source>
</evidence>
<feature type="compositionally biased region" description="Polar residues" evidence="7">
    <location>
        <begin position="269"/>
        <end position="282"/>
    </location>
</feature>
<feature type="region of interest" description="Disordered" evidence="7">
    <location>
        <begin position="187"/>
        <end position="290"/>
    </location>
</feature>
<feature type="compositionally biased region" description="Low complexity" evidence="7">
    <location>
        <begin position="325"/>
        <end position="356"/>
    </location>
</feature>
<feature type="compositionally biased region" description="Low complexity" evidence="7">
    <location>
        <begin position="84"/>
        <end position="110"/>
    </location>
</feature>
<name>A0A9P8D2V9_MORAP</name>
<comment type="caution">
    <text evidence="10">The sequence shown here is derived from an EMBL/GenBank/DDBJ whole genome shotgun (WGS) entry which is preliminary data.</text>
</comment>
<evidence type="ECO:0000256" key="1">
    <source>
        <dbReference type="ARBA" id="ARBA00000085"/>
    </source>
</evidence>
<dbReference type="InterPro" id="IPR003661">
    <property type="entry name" value="HisK_dim/P_dom"/>
</dbReference>
<dbReference type="Gene3D" id="3.40.50.2300">
    <property type="match status" value="1"/>
</dbReference>
<feature type="region of interest" description="Disordered" evidence="7">
    <location>
        <begin position="1"/>
        <end position="61"/>
    </location>
</feature>
<dbReference type="InterPro" id="IPR036097">
    <property type="entry name" value="HisK_dim/P_sf"/>
</dbReference>
<dbReference type="GO" id="GO:0000155">
    <property type="term" value="F:phosphorelay sensor kinase activity"/>
    <property type="evidence" value="ECO:0007669"/>
    <property type="project" value="InterPro"/>
</dbReference>
<proteinExistence type="predicted"/>
<evidence type="ECO:0000256" key="3">
    <source>
        <dbReference type="ARBA" id="ARBA00022553"/>
    </source>
</evidence>
<protein>
    <recommendedName>
        <fullName evidence="2">histidine kinase</fullName>
        <ecNumber evidence="2">2.7.13.3</ecNumber>
    </recommendedName>
</protein>
<keyword evidence="5" id="KW-0418">Kinase</keyword>
<dbReference type="PANTHER" id="PTHR43047:SF72">
    <property type="entry name" value="OSMOSENSING HISTIDINE PROTEIN KINASE SLN1"/>
    <property type="match status" value="1"/>
</dbReference>
<dbReference type="InterPro" id="IPR003594">
    <property type="entry name" value="HATPase_dom"/>
</dbReference>
<dbReference type="PRINTS" id="PR00344">
    <property type="entry name" value="BCTRLSENSOR"/>
</dbReference>
<dbReference type="CDD" id="cd00082">
    <property type="entry name" value="HisKA"/>
    <property type="match status" value="1"/>
</dbReference>
<dbReference type="CDD" id="cd17546">
    <property type="entry name" value="REC_hyHK_CKI1_RcsC-like"/>
    <property type="match status" value="1"/>
</dbReference>
<dbReference type="SUPFAM" id="SSF55781">
    <property type="entry name" value="GAF domain-like"/>
    <property type="match status" value="1"/>
</dbReference>
<feature type="compositionally biased region" description="Polar residues" evidence="7">
    <location>
        <begin position="152"/>
        <end position="166"/>
    </location>
</feature>
<dbReference type="InterPro" id="IPR029016">
    <property type="entry name" value="GAF-like_dom_sf"/>
</dbReference>
<evidence type="ECO:0000256" key="4">
    <source>
        <dbReference type="ARBA" id="ARBA00022679"/>
    </source>
</evidence>
<feature type="region of interest" description="Disordered" evidence="7">
    <location>
        <begin position="628"/>
        <end position="663"/>
    </location>
</feature>
<feature type="domain" description="Histidine kinase" evidence="8">
    <location>
        <begin position="1009"/>
        <end position="1332"/>
    </location>
</feature>
<feature type="compositionally biased region" description="Polar residues" evidence="7">
    <location>
        <begin position="1161"/>
        <end position="1174"/>
    </location>
</feature>
<feature type="compositionally biased region" description="Low complexity" evidence="7">
    <location>
        <begin position="52"/>
        <end position="61"/>
    </location>
</feature>
<feature type="region of interest" description="Disordered" evidence="7">
    <location>
        <begin position="1604"/>
        <end position="1632"/>
    </location>
</feature>
<evidence type="ECO:0000313" key="11">
    <source>
        <dbReference type="Proteomes" id="UP000717515"/>
    </source>
</evidence>
<dbReference type="PROSITE" id="PS50109">
    <property type="entry name" value="HIS_KIN"/>
    <property type="match status" value="1"/>
</dbReference>
<comment type="catalytic activity">
    <reaction evidence="1">
        <text>ATP + protein L-histidine = ADP + protein N-phospho-L-histidine.</text>
        <dbReference type="EC" id="2.7.13.3"/>
    </reaction>
</comment>
<dbReference type="EC" id="2.7.13.3" evidence="2"/>
<feature type="region of interest" description="Disordered" evidence="7">
    <location>
        <begin position="1132"/>
        <end position="1179"/>
    </location>
</feature>
<dbReference type="InterPro" id="IPR036890">
    <property type="entry name" value="HATPase_C_sf"/>
</dbReference>